<dbReference type="Proteomes" id="UP001642484">
    <property type="component" value="Unassembled WGS sequence"/>
</dbReference>
<name>A0ABP0K4E4_9DINO</name>
<evidence type="ECO:0000313" key="2">
    <source>
        <dbReference type="EMBL" id="CAK9021645.1"/>
    </source>
</evidence>
<keyword evidence="3" id="KW-1185">Reference proteome</keyword>
<gene>
    <name evidence="2" type="ORF">CCMP2556_LOCUS14516</name>
</gene>
<evidence type="ECO:0000313" key="3">
    <source>
        <dbReference type="Proteomes" id="UP001642484"/>
    </source>
</evidence>
<feature type="region of interest" description="Disordered" evidence="1">
    <location>
        <begin position="178"/>
        <end position="202"/>
    </location>
</feature>
<protein>
    <submittedName>
        <fullName evidence="2">Uncharacterized protein</fullName>
    </submittedName>
</protein>
<reference evidence="2 3" key="1">
    <citation type="submission" date="2024-02" db="EMBL/GenBank/DDBJ databases">
        <authorList>
            <person name="Chen Y."/>
            <person name="Shah S."/>
            <person name="Dougan E. K."/>
            <person name="Thang M."/>
            <person name="Chan C."/>
        </authorList>
    </citation>
    <scope>NUCLEOTIDE SEQUENCE [LARGE SCALE GENOMIC DNA]</scope>
</reference>
<organism evidence="2 3">
    <name type="scientific">Durusdinium trenchii</name>
    <dbReference type="NCBI Taxonomy" id="1381693"/>
    <lineage>
        <taxon>Eukaryota</taxon>
        <taxon>Sar</taxon>
        <taxon>Alveolata</taxon>
        <taxon>Dinophyceae</taxon>
        <taxon>Suessiales</taxon>
        <taxon>Symbiodiniaceae</taxon>
        <taxon>Durusdinium</taxon>
    </lineage>
</organism>
<dbReference type="EMBL" id="CAXAMN010007446">
    <property type="protein sequence ID" value="CAK9021645.1"/>
    <property type="molecule type" value="Genomic_DNA"/>
</dbReference>
<comment type="caution">
    <text evidence="2">The sequence shown here is derived from an EMBL/GenBank/DDBJ whole genome shotgun (WGS) entry which is preliminary data.</text>
</comment>
<proteinExistence type="predicted"/>
<accession>A0ABP0K4E4</accession>
<feature type="region of interest" description="Disordered" evidence="1">
    <location>
        <begin position="107"/>
        <end position="128"/>
    </location>
</feature>
<evidence type="ECO:0000256" key="1">
    <source>
        <dbReference type="SAM" id="MobiDB-lite"/>
    </source>
</evidence>
<sequence length="202" mass="22550">MNRGTETVQTVLRHSERRFLRQFSCNFYRKVCLLFSPPPSDPEEITQGRSPETIEVVRFSACELSVISEGLLLQVLEDFSFCAFSIQGGKVSEAPIMADEWAEEPRRPARVRRRDPMKGVEEPQLQDQALGSGVRPVDHMNQLSTAELLEHVMRRLTEERGSTQASAIQSFMESLASGAGPSFSIPMQPESAALGEDFDGMD</sequence>